<feature type="region of interest" description="Disordered" evidence="1">
    <location>
        <begin position="53"/>
        <end position="162"/>
    </location>
</feature>
<organism evidence="2 3">
    <name type="scientific">Streblomastix strix</name>
    <dbReference type="NCBI Taxonomy" id="222440"/>
    <lineage>
        <taxon>Eukaryota</taxon>
        <taxon>Metamonada</taxon>
        <taxon>Preaxostyla</taxon>
        <taxon>Oxymonadida</taxon>
        <taxon>Streblomastigidae</taxon>
        <taxon>Streblomastix</taxon>
    </lineage>
</organism>
<feature type="compositionally biased region" description="Basic residues" evidence="1">
    <location>
        <begin position="81"/>
        <end position="93"/>
    </location>
</feature>
<feature type="compositionally biased region" description="Basic residues" evidence="1">
    <location>
        <begin position="130"/>
        <end position="152"/>
    </location>
</feature>
<dbReference type="EMBL" id="SNRW01015599">
    <property type="protein sequence ID" value="KAA6370226.1"/>
    <property type="molecule type" value="Genomic_DNA"/>
</dbReference>
<sequence length="162" mass="19093">MPKESMNEFKNEKKDLQQTWKEIKEYLKHKKKDIIIQSSINEADNVQDYFHAVPGPPPIQAPIITHTGLLKTPKKHEHEQKHKSKKLKHHRHSSSSSSSNSDYSYSTSKSNSSSNSYNQSSSHYTPENYHRHRSRSHSYHRHSHHRHDHRKKDNYAGGHERK</sequence>
<name>A0A5J4UHE7_9EUKA</name>
<proteinExistence type="predicted"/>
<protein>
    <submittedName>
        <fullName evidence="2">Uncharacterized protein</fullName>
    </submittedName>
</protein>
<comment type="caution">
    <text evidence="2">The sequence shown here is derived from an EMBL/GenBank/DDBJ whole genome shotgun (WGS) entry which is preliminary data.</text>
</comment>
<dbReference type="Proteomes" id="UP000324800">
    <property type="component" value="Unassembled WGS sequence"/>
</dbReference>
<reference evidence="2 3" key="1">
    <citation type="submission" date="2019-03" db="EMBL/GenBank/DDBJ databases">
        <title>Single cell metagenomics reveals metabolic interactions within the superorganism composed of flagellate Streblomastix strix and complex community of Bacteroidetes bacteria on its surface.</title>
        <authorList>
            <person name="Treitli S.C."/>
            <person name="Kolisko M."/>
            <person name="Husnik F."/>
            <person name="Keeling P."/>
            <person name="Hampl V."/>
        </authorList>
    </citation>
    <scope>NUCLEOTIDE SEQUENCE [LARGE SCALE GENOMIC DNA]</scope>
    <source>
        <strain evidence="2">ST1C</strain>
    </source>
</reference>
<evidence type="ECO:0000313" key="3">
    <source>
        <dbReference type="Proteomes" id="UP000324800"/>
    </source>
</evidence>
<accession>A0A5J4UHE7</accession>
<gene>
    <name evidence="2" type="ORF">EZS28_034248</name>
</gene>
<evidence type="ECO:0000256" key="1">
    <source>
        <dbReference type="SAM" id="MobiDB-lite"/>
    </source>
</evidence>
<feature type="compositionally biased region" description="Low complexity" evidence="1">
    <location>
        <begin position="94"/>
        <end position="124"/>
    </location>
</feature>
<evidence type="ECO:0000313" key="2">
    <source>
        <dbReference type="EMBL" id="KAA6370226.1"/>
    </source>
</evidence>
<dbReference type="AlphaFoldDB" id="A0A5J4UHE7"/>